<dbReference type="RefSeq" id="WP_131902088.1">
    <property type="nucleotide sequence ID" value="NZ_SMKZ01000095.1"/>
</dbReference>
<keyword evidence="4" id="KW-1185">Reference proteome</keyword>
<name>A0A4R5C825_9ACTN</name>
<evidence type="ECO:0000313" key="3">
    <source>
        <dbReference type="EMBL" id="TDD95285.1"/>
    </source>
</evidence>
<evidence type="ECO:0000256" key="1">
    <source>
        <dbReference type="ARBA" id="ARBA00006817"/>
    </source>
</evidence>
<dbReference type="InterPro" id="IPR023393">
    <property type="entry name" value="START-like_dom_sf"/>
</dbReference>
<dbReference type="CDD" id="cd08898">
    <property type="entry name" value="SRPBCC_CalC_Aha1-like_5"/>
    <property type="match status" value="1"/>
</dbReference>
<reference evidence="3 4" key="1">
    <citation type="submission" date="2019-03" db="EMBL/GenBank/DDBJ databases">
        <title>Draft genome sequences of novel Actinobacteria.</title>
        <authorList>
            <person name="Sahin N."/>
            <person name="Ay H."/>
            <person name="Saygin H."/>
        </authorList>
    </citation>
    <scope>NUCLEOTIDE SEQUENCE [LARGE SCALE GENOMIC DNA]</scope>
    <source>
        <strain evidence="3 4">5K138</strain>
    </source>
</reference>
<dbReference type="SUPFAM" id="SSF55961">
    <property type="entry name" value="Bet v1-like"/>
    <property type="match status" value="1"/>
</dbReference>
<sequence length="147" mass="16469">MTTNTIEREIVIAAPPERVWDIVTQAEHLGTWFADSSAEIDLRPGGELKLTWKDYGVAEGRVETVEPPHTFAFRWVLEGEEPAEGNATLVVFTLAPEGAGTRLRVVESGFAELAFDAESRDRHFEEHTKGWRAELDELRAYAESITV</sequence>
<organism evidence="3 4">
    <name type="scientific">Jiangella asiatica</name>
    <dbReference type="NCBI Taxonomy" id="2530372"/>
    <lineage>
        <taxon>Bacteria</taxon>
        <taxon>Bacillati</taxon>
        <taxon>Actinomycetota</taxon>
        <taxon>Actinomycetes</taxon>
        <taxon>Jiangellales</taxon>
        <taxon>Jiangellaceae</taxon>
        <taxon>Jiangella</taxon>
    </lineage>
</organism>
<dbReference type="Pfam" id="PF08327">
    <property type="entry name" value="AHSA1"/>
    <property type="match status" value="1"/>
</dbReference>
<feature type="domain" description="Activator of Hsp90 ATPase homologue 1/2-like C-terminal" evidence="2">
    <location>
        <begin position="13"/>
        <end position="143"/>
    </location>
</feature>
<dbReference type="InterPro" id="IPR013538">
    <property type="entry name" value="ASHA1/2-like_C"/>
</dbReference>
<comment type="similarity">
    <text evidence="1">Belongs to the AHA1 family.</text>
</comment>
<dbReference type="Proteomes" id="UP000294739">
    <property type="component" value="Unassembled WGS sequence"/>
</dbReference>
<comment type="caution">
    <text evidence="3">The sequence shown here is derived from an EMBL/GenBank/DDBJ whole genome shotgun (WGS) entry which is preliminary data.</text>
</comment>
<evidence type="ECO:0000313" key="4">
    <source>
        <dbReference type="Proteomes" id="UP000294739"/>
    </source>
</evidence>
<gene>
    <name evidence="3" type="ORF">E1269_31385</name>
</gene>
<dbReference type="InParanoid" id="A0A4R5C825"/>
<dbReference type="Gene3D" id="3.30.530.20">
    <property type="match status" value="1"/>
</dbReference>
<proteinExistence type="inferred from homology"/>
<dbReference type="AlphaFoldDB" id="A0A4R5C825"/>
<accession>A0A4R5C825</accession>
<dbReference type="OrthoDB" id="9803476at2"/>
<protein>
    <submittedName>
        <fullName evidence="3">Activator of HSP90 ATPase</fullName>
    </submittedName>
</protein>
<evidence type="ECO:0000259" key="2">
    <source>
        <dbReference type="Pfam" id="PF08327"/>
    </source>
</evidence>
<dbReference type="EMBL" id="SMKZ01000095">
    <property type="protein sequence ID" value="TDD95285.1"/>
    <property type="molecule type" value="Genomic_DNA"/>
</dbReference>